<dbReference type="Pfam" id="PF05699">
    <property type="entry name" value="Dimer_Tnp_hAT"/>
    <property type="match status" value="1"/>
</dbReference>
<keyword evidence="3" id="KW-1185">Reference proteome</keyword>
<evidence type="ECO:0000313" key="3">
    <source>
        <dbReference type="Proteomes" id="UP000559256"/>
    </source>
</evidence>
<reference evidence="2 3" key="1">
    <citation type="journal article" date="2020" name="ISME J.">
        <title>Uncovering the hidden diversity of litter-decomposition mechanisms in mushroom-forming fungi.</title>
        <authorList>
            <person name="Floudas D."/>
            <person name="Bentzer J."/>
            <person name="Ahren D."/>
            <person name="Johansson T."/>
            <person name="Persson P."/>
            <person name="Tunlid A."/>
        </authorList>
    </citation>
    <scope>NUCLEOTIDE SEQUENCE [LARGE SCALE GENOMIC DNA]</scope>
    <source>
        <strain evidence="2 3">CBS 291.85</strain>
    </source>
</reference>
<evidence type="ECO:0000313" key="2">
    <source>
        <dbReference type="EMBL" id="KAF5327980.1"/>
    </source>
</evidence>
<dbReference type="AlphaFoldDB" id="A0A8H5BQZ1"/>
<feature type="domain" description="HAT C-terminal dimerisation" evidence="1">
    <location>
        <begin position="113"/>
        <end position="168"/>
    </location>
</feature>
<dbReference type="OrthoDB" id="3262464at2759"/>
<protein>
    <recommendedName>
        <fullName evidence="1">HAT C-terminal dimerisation domain-containing protein</fullName>
    </recommendedName>
</protein>
<gene>
    <name evidence="2" type="ORF">D9758_017672</name>
</gene>
<dbReference type="SUPFAM" id="SSF53098">
    <property type="entry name" value="Ribonuclease H-like"/>
    <property type="match status" value="1"/>
</dbReference>
<dbReference type="EMBL" id="JAACJM010000378">
    <property type="protein sequence ID" value="KAF5327980.1"/>
    <property type="molecule type" value="Genomic_DNA"/>
</dbReference>
<accession>A0A8H5BQZ1</accession>
<dbReference type="Proteomes" id="UP000559256">
    <property type="component" value="Unassembled WGS sequence"/>
</dbReference>
<organism evidence="2 3">
    <name type="scientific">Tetrapyrgos nigripes</name>
    <dbReference type="NCBI Taxonomy" id="182062"/>
    <lineage>
        <taxon>Eukaryota</taxon>
        <taxon>Fungi</taxon>
        <taxon>Dikarya</taxon>
        <taxon>Basidiomycota</taxon>
        <taxon>Agaricomycotina</taxon>
        <taxon>Agaricomycetes</taxon>
        <taxon>Agaricomycetidae</taxon>
        <taxon>Agaricales</taxon>
        <taxon>Marasmiineae</taxon>
        <taxon>Marasmiaceae</taxon>
        <taxon>Tetrapyrgos</taxon>
    </lineage>
</organism>
<dbReference type="GO" id="GO:0046983">
    <property type="term" value="F:protein dimerization activity"/>
    <property type="evidence" value="ECO:0007669"/>
    <property type="project" value="InterPro"/>
</dbReference>
<comment type="caution">
    <text evidence="2">The sequence shown here is derived from an EMBL/GenBank/DDBJ whole genome shotgun (WGS) entry which is preliminary data.</text>
</comment>
<dbReference type="InterPro" id="IPR008906">
    <property type="entry name" value="HATC_C_dom"/>
</dbReference>
<name>A0A8H5BQZ1_9AGAR</name>
<sequence length="221" mass="25159">MILNPSMKLDWFRYFTPHRLHEAKELFLHEVKSYAAAVASDSQQTTLSDLSNDNWADTILSLPTKDKQPDEINGYLSEALANPKKDEIAYWEVRHSMSGILIVAHNRMDIQDSQACFPTIFHLALDILPIQASSVPCVRVFSLSSDTDTKKRNWISPELNEALQMLKFTLQHGNPLSFTDGTSLEEELAVLKQLLAEQCDKLEDKKVLIEKLLQMTARDDK</sequence>
<evidence type="ECO:0000259" key="1">
    <source>
        <dbReference type="Pfam" id="PF05699"/>
    </source>
</evidence>
<dbReference type="InterPro" id="IPR012337">
    <property type="entry name" value="RNaseH-like_sf"/>
</dbReference>
<proteinExistence type="predicted"/>